<evidence type="ECO:0000259" key="2">
    <source>
        <dbReference type="SMART" id="SM00974"/>
    </source>
</evidence>
<keyword evidence="4" id="KW-1185">Reference proteome</keyword>
<dbReference type="SMART" id="SM00974">
    <property type="entry name" value="T5orf172"/>
    <property type="match status" value="1"/>
</dbReference>
<dbReference type="InterPro" id="IPR018306">
    <property type="entry name" value="Phage_T5_Orf172_DNA-bd"/>
</dbReference>
<feature type="domain" description="Bacteriophage T5 Orf172 DNA-binding" evidence="2">
    <location>
        <begin position="219"/>
        <end position="289"/>
    </location>
</feature>
<keyword evidence="1" id="KW-0812">Transmembrane</keyword>
<feature type="transmembrane region" description="Helical" evidence="1">
    <location>
        <begin position="115"/>
        <end position="135"/>
    </location>
</feature>
<dbReference type="RefSeq" id="WP_006377189.1">
    <property type="nucleotide sequence ID" value="NZ_AEJB01000272.1"/>
</dbReference>
<name>L7F7U7_STRT8</name>
<feature type="transmembrane region" description="Helical" evidence="1">
    <location>
        <begin position="59"/>
        <end position="80"/>
    </location>
</feature>
<evidence type="ECO:0000256" key="1">
    <source>
        <dbReference type="SAM" id="Phobius"/>
    </source>
</evidence>
<comment type="caution">
    <text evidence="3">The sequence shown here is derived from an EMBL/GenBank/DDBJ whole genome shotgun (WGS) entry which is preliminary data.</text>
</comment>
<gene>
    <name evidence="3" type="ORF">STRTUCAR8_08586</name>
</gene>
<accession>L7F7U7</accession>
<dbReference type="Proteomes" id="UP000010931">
    <property type="component" value="Unassembled WGS sequence"/>
</dbReference>
<feature type="transmembrane region" description="Helical" evidence="1">
    <location>
        <begin position="21"/>
        <end position="39"/>
    </location>
</feature>
<feature type="transmembrane region" description="Helical" evidence="1">
    <location>
        <begin position="92"/>
        <end position="109"/>
    </location>
</feature>
<protein>
    <recommendedName>
        <fullName evidence="2">Bacteriophage T5 Orf172 DNA-binding domain-containing protein</fullName>
    </recommendedName>
</protein>
<dbReference type="PATRIC" id="fig|698760.3.peg.3597"/>
<organism evidence="3 4">
    <name type="scientific">Streptomyces turgidiscabies (strain Car8)</name>
    <dbReference type="NCBI Taxonomy" id="698760"/>
    <lineage>
        <taxon>Bacteria</taxon>
        <taxon>Bacillati</taxon>
        <taxon>Actinomycetota</taxon>
        <taxon>Actinomycetes</taxon>
        <taxon>Kitasatosporales</taxon>
        <taxon>Streptomycetaceae</taxon>
        <taxon>Streptomyces</taxon>
    </lineage>
</organism>
<sequence length="300" mass="33066">MITAPQQLGRLDATLERVIRGIALAFQVGAAAVYLTMSLRPSAWRQVADTTPAGGACMWAFAVCFPMVWAAGLWLEYGHFYDRSARSDFRKLGLIGHVGALAVAVVGASASSYRIALWIVIGAVAVTASITWTAWMQTRLLPDEDQAVIDALLSREAAQRAAVFDASQREQRRERLAAVMAGLGYTLTDAPAQPAAPADVPAAKWTVPAGKHAPYVYFIRNGNRMKIGTTTDLRRRIRTLALRAENIALLFEGDQRREREFHKQFAEQRIGTTEWFAYEGDLADFVHERTALIAEEGKSK</sequence>
<keyword evidence="1" id="KW-0472">Membrane</keyword>
<reference evidence="3 4" key="1">
    <citation type="journal article" date="2011" name="Plasmid">
        <title>Streptomyces turgidiscabies Car8 contains a modular pathogenicity island that shares virulence genes with other actinobacterial plant pathogens.</title>
        <authorList>
            <person name="Huguet-Tapia J.C."/>
            <person name="Badger J.H."/>
            <person name="Loria R."/>
            <person name="Pettis G.S."/>
        </authorList>
    </citation>
    <scope>NUCLEOTIDE SEQUENCE [LARGE SCALE GENOMIC DNA]</scope>
    <source>
        <strain evidence="3 4">Car8</strain>
    </source>
</reference>
<evidence type="ECO:0000313" key="4">
    <source>
        <dbReference type="Proteomes" id="UP000010931"/>
    </source>
</evidence>
<evidence type="ECO:0000313" key="3">
    <source>
        <dbReference type="EMBL" id="ELP67663.1"/>
    </source>
</evidence>
<keyword evidence="1" id="KW-1133">Transmembrane helix</keyword>
<proteinExistence type="predicted"/>
<dbReference type="EMBL" id="AEJB01000272">
    <property type="protein sequence ID" value="ELP67663.1"/>
    <property type="molecule type" value="Genomic_DNA"/>
</dbReference>
<dbReference type="Pfam" id="PF13455">
    <property type="entry name" value="MUG113"/>
    <property type="match status" value="1"/>
</dbReference>
<dbReference type="AlphaFoldDB" id="L7F7U7"/>